<dbReference type="AlphaFoldDB" id="A0A0D2DW18"/>
<dbReference type="GeneID" id="25304492"/>
<dbReference type="EMBL" id="KN846971">
    <property type="protein sequence ID" value="KIW81976.1"/>
    <property type="molecule type" value="Genomic_DNA"/>
</dbReference>
<dbReference type="Pfam" id="PF00149">
    <property type="entry name" value="Metallophos"/>
    <property type="match status" value="1"/>
</dbReference>
<dbReference type="InterPro" id="IPR004843">
    <property type="entry name" value="Calcineurin-like_PHP"/>
</dbReference>
<dbReference type="VEuPathDB" id="FungiDB:Z517_05002"/>
<evidence type="ECO:0000313" key="2">
    <source>
        <dbReference type="EMBL" id="KIW81976.1"/>
    </source>
</evidence>
<dbReference type="STRING" id="1442368.A0A0D2DW18"/>
<dbReference type="Gene3D" id="3.60.21.10">
    <property type="match status" value="1"/>
</dbReference>
<evidence type="ECO:0000259" key="1">
    <source>
        <dbReference type="Pfam" id="PF00149"/>
    </source>
</evidence>
<protein>
    <submittedName>
        <fullName evidence="2">Unplaced genomic scaffold supercont1.3, whole genome shotgun sequence</fullName>
    </submittedName>
</protein>
<organism evidence="2 3">
    <name type="scientific">Fonsecaea pedrosoi CBS 271.37</name>
    <dbReference type="NCBI Taxonomy" id="1442368"/>
    <lineage>
        <taxon>Eukaryota</taxon>
        <taxon>Fungi</taxon>
        <taxon>Dikarya</taxon>
        <taxon>Ascomycota</taxon>
        <taxon>Pezizomycotina</taxon>
        <taxon>Eurotiomycetes</taxon>
        <taxon>Chaetothyriomycetidae</taxon>
        <taxon>Chaetothyriales</taxon>
        <taxon>Herpotrichiellaceae</taxon>
        <taxon>Fonsecaea</taxon>
    </lineage>
</organism>
<feature type="domain" description="Calcineurin-like phosphoesterase" evidence="1">
    <location>
        <begin position="296"/>
        <end position="499"/>
    </location>
</feature>
<accession>A0A0D2DW18</accession>
<reference evidence="2 3" key="1">
    <citation type="submission" date="2015-01" db="EMBL/GenBank/DDBJ databases">
        <title>The Genome Sequence of Fonsecaea pedrosoi CBS 271.37.</title>
        <authorList>
            <consortium name="The Broad Institute Genomics Platform"/>
            <person name="Cuomo C."/>
            <person name="de Hoog S."/>
            <person name="Gorbushina A."/>
            <person name="Stielow B."/>
            <person name="Teixiera M."/>
            <person name="Abouelleil A."/>
            <person name="Chapman S.B."/>
            <person name="Priest M."/>
            <person name="Young S.K."/>
            <person name="Wortman J."/>
            <person name="Nusbaum C."/>
            <person name="Birren B."/>
        </authorList>
    </citation>
    <scope>NUCLEOTIDE SEQUENCE [LARGE SCALE GENOMIC DNA]</scope>
    <source>
        <strain evidence="2 3">CBS 271.37</strain>
    </source>
</reference>
<proteinExistence type="predicted"/>
<gene>
    <name evidence="2" type="ORF">Z517_05002</name>
</gene>
<keyword evidence="3" id="KW-1185">Reference proteome</keyword>
<dbReference type="Proteomes" id="UP000053029">
    <property type="component" value="Unassembled WGS sequence"/>
</dbReference>
<name>A0A0D2DW18_9EURO</name>
<dbReference type="PANTHER" id="PTHR37844:SF2">
    <property type="entry name" value="SER_THR PROTEIN PHOSPHATASE SUPERFAMILY (AFU_ORTHOLOGUE AFUA_1G14840)"/>
    <property type="match status" value="1"/>
</dbReference>
<dbReference type="HOGENOM" id="CLU_488358_0_0_1"/>
<evidence type="ECO:0000313" key="3">
    <source>
        <dbReference type="Proteomes" id="UP000053029"/>
    </source>
</evidence>
<dbReference type="OrthoDB" id="3259529at2759"/>
<sequence>MIVSQVIAAVQAALAREKIVFCVVEEVALNYYNVPRILNTLGICVPHSQLDAATKLINAHNDVFVRTAWTDQHADWKKPYPRFEAFIEEDYLTLVIFPDTHFHLQPLKHSIVDRSAYSSARPFFSNEFNFSTDISELSRIPIPRLSSLLQGLLRRFCETEDIYCAVCVEQLVDGMVLSEAWCNTHLDPGREEELKYVIGVIGTRPQRQNLFLESDYLCQDERELMKIPGTQEPLHDRETSSQNGRSWKSAFQRACLVALALFRSTISRLAPHKHSVSLQYMSDLHLESQQTYDFEIPRASPYLVLAGDIGRLKDYGKYLEFLTIQCQRFWRVFLVLGNHEFYGILRQEGLEAARSLEQEPCLGGKLTVLNRTMFRLNRRIAILGCTLHTSIPSESELWVRMKVADFSHIGDWTVESHNAEHYRDTEWLRTCVQDVTQANSESKILVVTHHAPALKNTCDPKYLSNPWNSAFCSDILKSQIPHWSGAKSIRCWIFGHTHWSTQFLYRGTAVCSNQRGVPRVQQVPQQLKTQNEIWLKRILPRGCRQSQKEFLVTRSVNL</sequence>
<dbReference type="RefSeq" id="XP_013285784.1">
    <property type="nucleotide sequence ID" value="XM_013430330.1"/>
</dbReference>
<dbReference type="InterPro" id="IPR029052">
    <property type="entry name" value="Metallo-depent_PP-like"/>
</dbReference>
<dbReference type="PANTHER" id="PTHR37844">
    <property type="entry name" value="SER/THR PROTEIN PHOSPHATASE SUPERFAMILY (AFU_ORTHOLOGUE AFUA_1G14840)"/>
    <property type="match status" value="1"/>
</dbReference>
<dbReference type="SUPFAM" id="SSF56300">
    <property type="entry name" value="Metallo-dependent phosphatases"/>
    <property type="match status" value="1"/>
</dbReference>
<dbReference type="GO" id="GO:0016787">
    <property type="term" value="F:hydrolase activity"/>
    <property type="evidence" value="ECO:0007669"/>
    <property type="project" value="InterPro"/>
</dbReference>